<dbReference type="AlphaFoldDB" id="A0ABD3UYQ8"/>
<accession>A0ABD3UYQ8</accession>
<name>A0ABD3UYQ8_SINWO</name>
<dbReference type="PANTHER" id="PTHR10903:SF184">
    <property type="entry name" value="GTP-BINDING PROTEIN A"/>
    <property type="match status" value="1"/>
</dbReference>
<dbReference type="EMBL" id="JBJQND010000015">
    <property type="protein sequence ID" value="KAL3853387.1"/>
    <property type="molecule type" value="Genomic_DNA"/>
</dbReference>
<protein>
    <recommendedName>
        <fullName evidence="5">AIG1-type G domain-containing protein</fullName>
    </recommendedName>
</protein>
<evidence type="ECO:0000256" key="1">
    <source>
        <dbReference type="ARBA" id="ARBA00008535"/>
    </source>
</evidence>
<dbReference type="Pfam" id="PF04548">
    <property type="entry name" value="AIG1"/>
    <property type="match status" value="1"/>
</dbReference>
<evidence type="ECO:0000313" key="6">
    <source>
        <dbReference type="EMBL" id="KAL3853387.1"/>
    </source>
</evidence>
<keyword evidence="7" id="KW-1185">Reference proteome</keyword>
<keyword evidence="2" id="KW-0547">Nucleotide-binding</keyword>
<dbReference type="InterPro" id="IPR027417">
    <property type="entry name" value="P-loop_NTPase"/>
</dbReference>
<dbReference type="InterPro" id="IPR045058">
    <property type="entry name" value="GIMA/IAN/Toc"/>
</dbReference>
<keyword evidence="4" id="KW-0175">Coiled coil</keyword>
<organism evidence="6 7">
    <name type="scientific">Sinanodonta woodiana</name>
    <name type="common">Chinese pond mussel</name>
    <name type="synonym">Anodonta woodiana</name>
    <dbReference type="NCBI Taxonomy" id="1069815"/>
    <lineage>
        <taxon>Eukaryota</taxon>
        <taxon>Metazoa</taxon>
        <taxon>Spiralia</taxon>
        <taxon>Lophotrochozoa</taxon>
        <taxon>Mollusca</taxon>
        <taxon>Bivalvia</taxon>
        <taxon>Autobranchia</taxon>
        <taxon>Heteroconchia</taxon>
        <taxon>Palaeoheterodonta</taxon>
        <taxon>Unionida</taxon>
        <taxon>Unionoidea</taxon>
        <taxon>Unionidae</taxon>
        <taxon>Unioninae</taxon>
        <taxon>Sinanodonta</taxon>
    </lineage>
</organism>
<gene>
    <name evidence="6" type="ORF">ACJMK2_016930</name>
</gene>
<evidence type="ECO:0000256" key="4">
    <source>
        <dbReference type="SAM" id="Coils"/>
    </source>
</evidence>
<dbReference type="GO" id="GO:0005525">
    <property type="term" value="F:GTP binding"/>
    <property type="evidence" value="ECO:0007669"/>
    <property type="project" value="UniProtKB-KW"/>
</dbReference>
<comment type="caution">
    <text evidence="6">The sequence shown here is derived from an EMBL/GenBank/DDBJ whole genome shotgun (WGS) entry which is preliminary data.</text>
</comment>
<dbReference type="Proteomes" id="UP001634394">
    <property type="component" value="Unassembled WGS sequence"/>
</dbReference>
<proteinExistence type="inferred from homology"/>
<evidence type="ECO:0000259" key="5">
    <source>
        <dbReference type="PROSITE" id="PS51720"/>
    </source>
</evidence>
<sequence length="364" mass="42048">MAESGSNEEFPRCDLEECRIVALGKNGSGKSATGNSILGNKTFISCCSAKSVTEICHCGAAARFGKRLVYVDTPGFFDIERPNEIIQKEIIKCIALSSPGPHVFLLMIKVDRFTPEEKETIDEYEKIFGHEFYNHLIVVFTHKDKLDKSGKSLHQFIAEAPSDLQNVLKRNRNTCIAIETEASPDKVEVQMKELFDLIMHVVGMNEGKHFTNTTYTNVERRLLKEEDNERKSRMEKLKTNIHDKTNSRSNITKEIRQERELLHAYVGSLQTNTEISSTEEAQSVEAKINQLDIENERLKYEIILMKEEIKRIEKESKEFPGRFRANIRKFIESEEGKFVLNLLKEFGFTILKFVIEYCKRHWKK</sequence>
<dbReference type="PANTHER" id="PTHR10903">
    <property type="entry name" value="GTPASE, IMAP FAMILY MEMBER-RELATED"/>
    <property type="match status" value="1"/>
</dbReference>
<dbReference type="SUPFAM" id="SSF52540">
    <property type="entry name" value="P-loop containing nucleoside triphosphate hydrolases"/>
    <property type="match status" value="1"/>
</dbReference>
<evidence type="ECO:0000256" key="3">
    <source>
        <dbReference type="ARBA" id="ARBA00023134"/>
    </source>
</evidence>
<keyword evidence="3" id="KW-0342">GTP-binding</keyword>
<reference evidence="6 7" key="1">
    <citation type="submission" date="2024-11" db="EMBL/GenBank/DDBJ databases">
        <title>Chromosome-level genome assembly of the freshwater bivalve Anodonta woodiana.</title>
        <authorList>
            <person name="Chen X."/>
        </authorList>
    </citation>
    <scope>NUCLEOTIDE SEQUENCE [LARGE SCALE GENOMIC DNA]</scope>
    <source>
        <strain evidence="6">MN2024</strain>
        <tissue evidence="6">Gills</tissue>
    </source>
</reference>
<evidence type="ECO:0000313" key="7">
    <source>
        <dbReference type="Proteomes" id="UP001634394"/>
    </source>
</evidence>
<feature type="coiled-coil region" evidence="4">
    <location>
        <begin position="281"/>
        <end position="315"/>
    </location>
</feature>
<dbReference type="PROSITE" id="PS51720">
    <property type="entry name" value="G_AIG1"/>
    <property type="match status" value="1"/>
</dbReference>
<feature type="domain" description="AIG1-type G" evidence="5">
    <location>
        <begin position="15"/>
        <end position="219"/>
    </location>
</feature>
<dbReference type="FunFam" id="3.40.50.300:FF:000366">
    <property type="entry name" value="GTPase, IMAP family member 2"/>
    <property type="match status" value="1"/>
</dbReference>
<dbReference type="Gene3D" id="3.40.50.300">
    <property type="entry name" value="P-loop containing nucleotide triphosphate hydrolases"/>
    <property type="match status" value="1"/>
</dbReference>
<dbReference type="InterPro" id="IPR006703">
    <property type="entry name" value="G_AIG1"/>
</dbReference>
<dbReference type="EMBL" id="JBJQND010000015">
    <property type="protein sequence ID" value="KAL3853386.1"/>
    <property type="molecule type" value="Genomic_DNA"/>
</dbReference>
<comment type="similarity">
    <text evidence="1">Belongs to the TRAFAC class TrmE-Era-EngA-EngB-Septin-like GTPase superfamily. AIG1/Toc34/Toc159-like paraseptin GTPase family. IAN subfamily.</text>
</comment>
<evidence type="ECO:0000256" key="2">
    <source>
        <dbReference type="ARBA" id="ARBA00022741"/>
    </source>
</evidence>